<name>A0A5M8PTU8_9LECA</name>
<feature type="signal peptide" evidence="4">
    <location>
        <begin position="1"/>
        <end position="23"/>
    </location>
</feature>
<dbReference type="SMART" id="SM00066">
    <property type="entry name" value="GAL4"/>
    <property type="match status" value="1"/>
</dbReference>
<evidence type="ECO:0000256" key="4">
    <source>
        <dbReference type="SAM" id="SignalP"/>
    </source>
</evidence>
<dbReference type="Gene3D" id="4.10.240.10">
    <property type="entry name" value="Zn(2)-C6 fungal-type DNA-binding domain"/>
    <property type="match status" value="1"/>
</dbReference>
<dbReference type="Pfam" id="PF04082">
    <property type="entry name" value="Fungal_trans"/>
    <property type="match status" value="1"/>
</dbReference>
<comment type="caution">
    <text evidence="6">The sequence shown here is derived from an EMBL/GenBank/DDBJ whole genome shotgun (WGS) entry which is preliminary data.</text>
</comment>
<dbReference type="GO" id="GO:0003677">
    <property type="term" value="F:DNA binding"/>
    <property type="evidence" value="ECO:0007669"/>
    <property type="project" value="InterPro"/>
</dbReference>
<dbReference type="CDD" id="cd12148">
    <property type="entry name" value="fungal_TF_MHR"/>
    <property type="match status" value="1"/>
</dbReference>
<dbReference type="InterPro" id="IPR050613">
    <property type="entry name" value="Sec_Metabolite_Reg"/>
</dbReference>
<reference evidence="6 7" key="1">
    <citation type="submission" date="2019-09" db="EMBL/GenBank/DDBJ databases">
        <title>The hologenome of the rock-dwelling lichen Lasallia pustulata.</title>
        <authorList>
            <person name="Greshake Tzovaras B."/>
            <person name="Segers F."/>
            <person name="Bicker A."/>
            <person name="Dal Grande F."/>
            <person name="Otte J."/>
            <person name="Hankeln T."/>
            <person name="Schmitt I."/>
            <person name="Ebersberger I."/>
        </authorList>
    </citation>
    <scope>NUCLEOTIDE SEQUENCE [LARGE SCALE GENOMIC DNA]</scope>
    <source>
        <strain evidence="6">A1-1</strain>
    </source>
</reference>
<accession>A0A5M8PTU8</accession>
<proteinExistence type="predicted"/>
<protein>
    <submittedName>
        <fullName evidence="6">Fungal specific transcription factor domain-containing</fullName>
    </submittedName>
</protein>
<feature type="domain" description="Zn(2)-C6 fungal-type" evidence="5">
    <location>
        <begin position="122"/>
        <end position="151"/>
    </location>
</feature>
<dbReference type="Proteomes" id="UP000324767">
    <property type="component" value="Unassembled WGS sequence"/>
</dbReference>
<evidence type="ECO:0000313" key="7">
    <source>
        <dbReference type="Proteomes" id="UP000324767"/>
    </source>
</evidence>
<dbReference type="AlphaFoldDB" id="A0A5M8PTU8"/>
<dbReference type="InterPro" id="IPR001138">
    <property type="entry name" value="Zn2Cys6_DnaBD"/>
</dbReference>
<dbReference type="CDD" id="cd00067">
    <property type="entry name" value="GAL4"/>
    <property type="match status" value="1"/>
</dbReference>
<dbReference type="Pfam" id="PF00172">
    <property type="entry name" value="Zn_clus"/>
    <property type="match status" value="1"/>
</dbReference>
<dbReference type="GO" id="GO:0006351">
    <property type="term" value="P:DNA-templated transcription"/>
    <property type="evidence" value="ECO:0007669"/>
    <property type="project" value="InterPro"/>
</dbReference>
<evidence type="ECO:0000313" key="6">
    <source>
        <dbReference type="EMBL" id="KAA6412992.1"/>
    </source>
</evidence>
<dbReference type="GO" id="GO:0005634">
    <property type="term" value="C:nucleus"/>
    <property type="evidence" value="ECO:0007669"/>
    <property type="project" value="UniProtKB-SubCell"/>
</dbReference>
<dbReference type="SMART" id="SM00906">
    <property type="entry name" value="Fungal_trans"/>
    <property type="match status" value="1"/>
</dbReference>
<dbReference type="PROSITE" id="PS00463">
    <property type="entry name" value="ZN2_CY6_FUNGAL_1"/>
    <property type="match status" value="1"/>
</dbReference>
<dbReference type="GO" id="GO:0008270">
    <property type="term" value="F:zinc ion binding"/>
    <property type="evidence" value="ECO:0007669"/>
    <property type="project" value="InterPro"/>
</dbReference>
<evidence type="ECO:0000256" key="2">
    <source>
        <dbReference type="ARBA" id="ARBA00022723"/>
    </source>
</evidence>
<evidence type="ECO:0000256" key="1">
    <source>
        <dbReference type="ARBA" id="ARBA00004123"/>
    </source>
</evidence>
<organism evidence="6 7">
    <name type="scientific">Lasallia pustulata</name>
    <dbReference type="NCBI Taxonomy" id="136370"/>
    <lineage>
        <taxon>Eukaryota</taxon>
        <taxon>Fungi</taxon>
        <taxon>Dikarya</taxon>
        <taxon>Ascomycota</taxon>
        <taxon>Pezizomycotina</taxon>
        <taxon>Lecanoromycetes</taxon>
        <taxon>OSLEUM clade</taxon>
        <taxon>Umbilicariomycetidae</taxon>
        <taxon>Umbilicariales</taxon>
        <taxon>Umbilicariaceae</taxon>
        <taxon>Lasallia</taxon>
    </lineage>
</organism>
<dbReference type="OrthoDB" id="424974at2759"/>
<evidence type="ECO:0000259" key="5">
    <source>
        <dbReference type="PROSITE" id="PS50048"/>
    </source>
</evidence>
<evidence type="ECO:0000256" key="3">
    <source>
        <dbReference type="ARBA" id="ARBA00023242"/>
    </source>
</evidence>
<feature type="chain" id="PRO_5024303847" evidence="4">
    <location>
        <begin position="24"/>
        <end position="851"/>
    </location>
</feature>
<keyword evidence="2" id="KW-0479">Metal-binding</keyword>
<dbReference type="EMBL" id="VXIT01000004">
    <property type="protein sequence ID" value="KAA6412992.1"/>
    <property type="molecule type" value="Genomic_DNA"/>
</dbReference>
<dbReference type="PROSITE" id="PS50048">
    <property type="entry name" value="ZN2_CY6_FUNGAL_2"/>
    <property type="match status" value="1"/>
</dbReference>
<keyword evidence="3" id="KW-0539">Nucleus</keyword>
<dbReference type="PANTHER" id="PTHR31001">
    <property type="entry name" value="UNCHARACTERIZED TRANSCRIPTIONAL REGULATORY PROTEIN"/>
    <property type="match status" value="1"/>
</dbReference>
<dbReference type="GO" id="GO:0000981">
    <property type="term" value="F:DNA-binding transcription factor activity, RNA polymerase II-specific"/>
    <property type="evidence" value="ECO:0007669"/>
    <property type="project" value="InterPro"/>
</dbReference>
<dbReference type="PANTHER" id="PTHR31001:SF40">
    <property type="entry name" value="ZN(II)2CYS6 TRANSCRIPTION FACTOR (EUROFUNG)"/>
    <property type="match status" value="1"/>
</dbReference>
<dbReference type="InterPro" id="IPR007219">
    <property type="entry name" value="XnlR_reg_dom"/>
</dbReference>
<comment type="subcellular location">
    <subcellularLocation>
        <location evidence="1">Nucleus</location>
    </subcellularLocation>
</comment>
<sequence>MLRLPRPWFALIMCGLPSSLEQALYGHTDRGAMQLIGRSQIDKRPPLRRNSYSISRLLSPHLSDSKRPSWVAGVDYSEMNETTMSHVPQRASHPSEANGVSAAVTFAGSQSRIRRRNRMITSCLECRRRKLKCDKSHPCTNCTKFTRDCVFLAPALDSASQLKLTEIKEKMGSLERVLEQDVARKGDRGRTKNDHVPVKEEEGDEIDILLIPEDEKDLEGSPMAVGDAAYDDDADDDLLDLGVRMGKITLTERVGGFVRPKIGEELTATLNNPKNDRASPEETAPLPGPPTAHLPLPASFLGPGPTYMAPSANFLFSSSNQSASLMDFLPSKVAADRLMQQYWIAVHCLARLVHRPTFQRRYDTFWAEIQMGIEPPGSVQAIVFAAMLSAVVSMSEDTILRDFGVAKPNLVENFQMATERALTRANFLRTTKVETLQGFVMYMIPLCRREMSRAHSTLCGSAIRLAECMGLHRDGSEYGLTPLETHVRRLIWYQLCFLDVRTCEAQGPNPFIRKDDFDTKLPLNVDDADFELRLPITDPSSRWTDMTFSLIRMECLEMQRQIWVDGARLDKRKISLTAVVSKIEDFRRTMQEKYLPMIDDSIPIQHCGHLVMNVLVHKLHIVVLNRYHSGVAKKIPDRLRQIILTSGTKVLEDAMELETSPFLERYAWYAGAYQQYHTALLLVLEVFAYPMRKEADRIWKCLDYVFEVPTHLPRDQKARLILTELRDKMNFYRDVRKIRAPTGMIERLGQLHSIDSEYSPTSLEILVAARQPSDASNYQFHGFANGEMLFAPPPANNSPEGSSEAGSNQLLGCLVSADPEDSAVTDIDWSEWDKLFPPDTNTGKLNLAPFS</sequence>
<dbReference type="InterPro" id="IPR036864">
    <property type="entry name" value="Zn2-C6_fun-type_DNA-bd_sf"/>
</dbReference>
<gene>
    <name evidence="6" type="ORF">FRX48_02735</name>
</gene>
<keyword evidence="4" id="KW-0732">Signal</keyword>
<dbReference type="SUPFAM" id="SSF57701">
    <property type="entry name" value="Zn2/Cys6 DNA-binding domain"/>
    <property type="match status" value="1"/>
</dbReference>